<dbReference type="SUPFAM" id="SSF51126">
    <property type="entry name" value="Pectin lyase-like"/>
    <property type="match status" value="1"/>
</dbReference>
<keyword evidence="3" id="KW-0614">Plasmid</keyword>
<feature type="signal peptide" evidence="1">
    <location>
        <begin position="1"/>
        <end position="26"/>
    </location>
</feature>
<evidence type="ECO:0000313" key="3">
    <source>
        <dbReference type="EMBL" id="AKK24762.1"/>
    </source>
</evidence>
<keyword evidence="1" id="KW-0732">Signal</keyword>
<dbReference type="Proteomes" id="UP000035050">
    <property type="component" value="Plasmid pPO70-1"/>
</dbReference>
<evidence type="ECO:0000256" key="1">
    <source>
        <dbReference type="SAM" id="SignalP"/>
    </source>
</evidence>
<dbReference type="SUPFAM" id="SSF103515">
    <property type="entry name" value="Autotransporter"/>
    <property type="match status" value="1"/>
</dbReference>
<reference evidence="3" key="1">
    <citation type="submission" date="2016-06" db="EMBL/GenBank/DDBJ databases">
        <title>Pandoraea oxalativorans DSM 23570 Genome Sequencing.</title>
        <authorList>
            <person name="Ee R."/>
            <person name="Lim Y.-L."/>
            <person name="Yong D."/>
            <person name="Yin W.-F."/>
            <person name="Chan K.-G."/>
        </authorList>
    </citation>
    <scope>NUCLEOTIDE SEQUENCE</scope>
    <source>
        <strain evidence="3">DSM 23570</strain>
        <plasmid evidence="3">pPO70-1</plasmid>
    </source>
</reference>
<feature type="domain" description="Autotransporter" evidence="2">
    <location>
        <begin position="835"/>
        <end position="1129"/>
    </location>
</feature>
<name>A0A0G3IBY0_9BURK</name>
<dbReference type="PROSITE" id="PS51208">
    <property type="entry name" value="AUTOTRANSPORTER"/>
    <property type="match status" value="1"/>
</dbReference>
<dbReference type="InterPro" id="IPR005546">
    <property type="entry name" value="Autotransporte_beta"/>
</dbReference>
<proteinExistence type="predicted"/>
<dbReference type="SMART" id="SM00869">
    <property type="entry name" value="Autotransporter"/>
    <property type="match status" value="1"/>
</dbReference>
<dbReference type="PATRIC" id="fig|573737.6.peg.5654"/>
<sequence length="1129" mass="119299">MTTWRAACATIAMSAAFLLMAPDAQAVEVLEVEDANGVPILRARIFGTRDGIYGTNAKHQEAASTWDMSQDQVNGARGGIRYWTQMLKAAPDQPLAELNVGTIPDTDNAFGSSPLAPSEGVVAPLQLQAALQNRAAGDPQYGAYGEFVLGRLPFSPQAYVPSPLALGTGWDLAAVVSHEVAHAMGISNFFVERGNPVAHRYQPEFAAHFSEFTAHLRDDNGQPARPGQAIYCQGCVNPPDAIAPFEVRAERAHFVGAHVDEVLAGSGLPGVPVRMTAYDAPHTVNPNYMTHLELKNSLMSHQNYRNYTGFLEAELALMQDLGYVIDRRNFFGRSVYADGQEIVNDAPYLARNAQGTAYLPNTYNSAIQGLGLHVYGSANTIYQRADLLTSGAGGGGIRVDGRQNHLVVLPGTRVYADGAYARGVMFAYGRDHTFTQRGDVQALGEHGIAASFDFGNNPLSNAGEYRGSYVRSIAGQDQPLLPELDGPLVSTFDLTGRLAGRYAAIYVSENGYVGQINVMRGASLVGNIVSDYVRRDPAGALRLTELSFGQAADVDGRATELADPAFRLRYDGNITGRNLSLQWLGGTSLFTGDHLVHDASVAPGATLMGNGRYTLAASQAFTNHGTVAPLLNGADRRLTLNGDYVQTSSGTLHIELDATRTFSQLSVNGHATLDGTLAIAPQRGWYAGGFGVAVDEMVSATTTSGMFANVTGLLDSPTLRVGVEPRAGGRYAVTVARTANAYSRYGADANSQQVGGALDRLADTADTTLRPLVAALDFSAPDGSEVRRTLRRLSPSVYGAMFTGALLRERQITDLVADAAWGAERGRDTAAKGSAARGDWRAFAMSFGAGYWRGAAGDQPGANGNAYGVVFGAERGVPEARAWTLGVHGAVSAQSTRLDGAARDGRDTGKTTALDVGVHARYAAETPSGPHAFAAVRVGVEDARVDRSVAINGYTGTARGTWTGTAAAASLGGGWRWALSPTLSVGPIVALDYTRVSRPGETEAAGNGDGGVRLALDGQTFQSLRSRVGAELRFALPATPGNVLRAHLQTTWNHEFLGTAVAQGAAFVGAPAARFATRTQVVGRDSVTVQAGLTYRLGKRMTVGAAMASNFYRGGDTDLAGAVSATWRY</sequence>
<gene>
    <name evidence="3" type="ORF">MB84_28590</name>
</gene>
<dbReference type="KEGG" id="pox:MB84_28590"/>
<feature type="chain" id="PRO_5005184721" description="Autotransporter domain-containing protein" evidence="1">
    <location>
        <begin position="27"/>
        <end position="1129"/>
    </location>
</feature>
<protein>
    <recommendedName>
        <fullName evidence="2">Autotransporter domain-containing protein</fullName>
    </recommendedName>
</protein>
<evidence type="ECO:0000313" key="4">
    <source>
        <dbReference type="Proteomes" id="UP000035050"/>
    </source>
</evidence>
<geneLocation type="plasmid" evidence="3 4">
    <name>pPO70-1</name>
</geneLocation>
<dbReference type="InterPro" id="IPR011050">
    <property type="entry name" value="Pectin_lyase_fold/virulence"/>
</dbReference>
<dbReference type="InterPro" id="IPR036709">
    <property type="entry name" value="Autotransporte_beta_dom_sf"/>
</dbReference>
<keyword evidence="4" id="KW-1185">Reference proteome</keyword>
<dbReference type="EMBL" id="CP011518">
    <property type="protein sequence ID" value="AKK24762.1"/>
    <property type="molecule type" value="Genomic_DNA"/>
</dbReference>
<accession>A0A0G3IBY0</accession>
<dbReference type="AlphaFoldDB" id="A0A0G3IBY0"/>
<organism evidence="3 4">
    <name type="scientific">Pandoraea oxalativorans</name>
    <dbReference type="NCBI Taxonomy" id="573737"/>
    <lineage>
        <taxon>Bacteria</taxon>
        <taxon>Pseudomonadati</taxon>
        <taxon>Pseudomonadota</taxon>
        <taxon>Betaproteobacteria</taxon>
        <taxon>Burkholderiales</taxon>
        <taxon>Burkholderiaceae</taxon>
        <taxon>Pandoraea</taxon>
    </lineage>
</organism>
<dbReference type="Gene3D" id="2.40.128.130">
    <property type="entry name" value="Autotransporter beta-domain"/>
    <property type="match status" value="1"/>
</dbReference>
<dbReference type="Pfam" id="PF03797">
    <property type="entry name" value="Autotransporter"/>
    <property type="match status" value="1"/>
</dbReference>
<evidence type="ECO:0000259" key="2">
    <source>
        <dbReference type="PROSITE" id="PS51208"/>
    </source>
</evidence>